<evidence type="ECO:0000313" key="1">
    <source>
        <dbReference type="EMBL" id="EYB92262.1"/>
    </source>
</evidence>
<dbReference type="EMBL" id="JARK01001532">
    <property type="protein sequence ID" value="EYB92262.1"/>
    <property type="molecule type" value="Genomic_DNA"/>
</dbReference>
<dbReference type="AlphaFoldDB" id="A0A016SPH2"/>
<gene>
    <name evidence="1" type="primary">Acey_s0196.g1540</name>
    <name evidence="1" type="ORF">Y032_0196g1540</name>
</gene>
<name>A0A016SPH2_9BILA</name>
<comment type="caution">
    <text evidence="1">The sequence shown here is derived from an EMBL/GenBank/DDBJ whole genome shotgun (WGS) entry which is preliminary data.</text>
</comment>
<evidence type="ECO:0000313" key="2">
    <source>
        <dbReference type="Proteomes" id="UP000024635"/>
    </source>
</evidence>
<sequence>MSSDLSHHQMPIVADFGVPCAATHYPRMHANVLTSTSTACIASAEMLSIRPLIILLQKYPPAQIQPLLCSVQFSTMLLLAVQHTGMPFLVRATNKRKCGVLARVNSK</sequence>
<organism evidence="1 2">
    <name type="scientific">Ancylostoma ceylanicum</name>
    <dbReference type="NCBI Taxonomy" id="53326"/>
    <lineage>
        <taxon>Eukaryota</taxon>
        <taxon>Metazoa</taxon>
        <taxon>Ecdysozoa</taxon>
        <taxon>Nematoda</taxon>
        <taxon>Chromadorea</taxon>
        <taxon>Rhabditida</taxon>
        <taxon>Rhabditina</taxon>
        <taxon>Rhabditomorpha</taxon>
        <taxon>Strongyloidea</taxon>
        <taxon>Ancylostomatidae</taxon>
        <taxon>Ancylostomatinae</taxon>
        <taxon>Ancylostoma</taxon>
    </lineage>
</organism>
<protein>
    <submittedName>
        <fullName evidence="1">Uncharacterized protein</fullName>
    </submittedName>
</protein>
<accession>A0A016SPH2</accession>
<reference evidence="2" key="1">
    <citation type="journal article" date="2015" name="Nat. Genet.">
        <title>The genome and transcriptome of the zoonotic hookworm Ancylostoma ceylanicum identify infection-specific gene families.</title>
        <authorList>
            <person name="Schwarz E.M."/>
            <person name="Hu Y."/>
            <person name="Antoshechkin I."/>
            <person name="Miller M.M."/>
            <person name="Sternberg P.W."/>
            <person name="Aroian R.V."/>
        </authorList>
    </citation>
    <scope>NUCLEOTIDE SEQUENCE</scope>
    <source>
        <strain evidence="2">HY135</strain>
    </source>
</reference>
<keyword evidence="2" id="KW-1185">Reference proteome</keyword>
<dbReference type="Proteomes" id="UP000024635">
    <property type="component" value="Unassembled WGS sequence"/>
</dbReference>
<proteinExistence type="predicted"/>